<evidence type="ECO:0008006" key="2">
    <source>
        <dbReference type="Google" id="ProtNLM"/>
    </source>
</evidence>
<evidence type="ECO:0000313" key="1">
    <source>
        <dbReference type="EMBL" id="HGH00166.1"/>
    </source>
</evidence>
<protein>
    <recommendedName>
        <fullName evidence="2">Flagellar FliJ protein</fullName>
    </recommendedName>
</protein>
<organism evidence="1">
    <name type="scientific">Thermodesulfovibrio aggregans</name>
    <dbReference type="NCBI Taxonomy" id="86166"/>
    <lineage>
        <taxon>Bacteria</taxon>
        <taxon>Pseudomonadati</taxon>
        <taxon>Nitrospirota</taxon>
        <taxon>Thermodesulfovibrionia</taxon>
        <taxon>Thermodesulfovibrionales</taxon>
        <taxon>Thermodesulfovibrionaceae</taxon>
        <taxon>Thermodesulfovibrio</taxon>
    </lineage>
</organism>
<name>A0A7C4EMB7_9BACT</name>
<dbReference type="AlphaFoldDB" id="A0A7C4EMB7"/>
<proteinExistence type="predicted"/>
<dbReference type="InterPro" id="IPR053716">
    <property type="entry name" value="Flag_assembly_chemotaxis_eff"/>
</dbReference>
<sequence>MNTKALNMILKLRQWEEELEKQKFISILSEKKKIETYINEIEKRFNQLSLSSNSLLSDELAFVYSEIQYLIEEIIKTNEILKKIDSEVELQREIYEEAFKEKKKIERLYDKIISTIKAYREILEEKMISDIFISRLRSD</sequence>
<comment type="caution">
    <text evidence="1">The sequence shown here is derived from an EMBL/GenBank/DDBJ whole genome shotgun (WGS) entry which is preliminary data.</text>
</comment>
<reference evidence="1" key="1">
    <citation type="journal article" date="2020" name="mSystems">
        <title>Genome- and Community-Level Interaction Insights into Carbon Utilization and Element Cycling Functions of Hydrothermarchaeota in Hydrothermal Sediment.</title>
        <authorList>
            <person name="Zhou Z."/>
            <person name="Liu Y."/>
            <person name="Xu W."/>
            <person name="Pan J."/>
            <person name="Luo Z.H."/>
            <person name="Li M."/>
        </authorList>
    </citation>
    <scope>NUCLEOTIDE SEQUENCE [LARGE SCALE GENOMIC DNA]</scope>
    <source>
        <strain evidence="1">SpSt-788</strain>
    </source>
</reference>
<dbReference type="Gene3D" id="1.10.287.1700">
    <property type="match status" value="1"/>
</dbReference>
<gene>
    <name evidence="1" type="ORF">ENV75_06965</name>
</gene>
<dbReference type="EMBL" id="DTHO01000073">
    <property type="protein sequence ID" value="HGH00166.1"/>
    <property type="molecule type" value="Genomic_DNA"/>
</dbReference>
<accession>A0A7C4EMB7</accession>